<evidence type="ECO:0000313" key="2">
    <source>
        <dbReference type="EMBL" id="OAQ74012.1"/>
    </source>
</evidence>
<dbReference type="CDD" id="cd04301">
    <property type="entry name" value="NAT_SF"/>
    <property type="match status" value="1"/>
</dbReference>
<organism evidence="2 3">
    <name type="scientific">Pochonia chlamydosporia 170</name>
    <dbReference type="NCBI Taxonomy" id="1380566"/>
    <lineage>
        <taxon>Eukaryota</taxon>
        <taxon>Fungi</taxon>
        <taxon>Dikarya</taxon>
        <taxon>Ascomycota</taxon>
        <taxon>Pezizomycotina</taxon>
        <taxon>Sordariomycetes</taxon>
        <taxon>Hypocreomycetidae</taxon>
        <taxon>Hypocreales</taxon>
        <taxon>Clavicipitaceae</taxon>
        <taxon>Pochonia</taxon>
    </lineage>
</organism>
<dbReference type="InterPro" id="IPR052523">
    <property type="entry name" value="Trichothecene_AcTrans"/>
</dbReference>
<dbReference type="GO" id="GO:0016747">
    <property type="term" value="F:acyltransferase activity, transferring groups other than amino-acyl groups"/>
    <property type="evidence" value="ECO:0007669"/>
    <property type="project" value="InterPro"/>
</dbReference>
<comment type="caution">
    <text evidence="2">The sequence shown here is derived from an EMBL/GenBank/DDBJ whole genome shotgun (WGS) entry which is preliminary data.</text>
</comment>
<name>A0A179G881_METCM</name>
<reference evidence="2 3" key="1">
    <citation type="journal article" date="2016" name="PLoS Pathog.">
        <title>Biosynthesis of antibiotic leucinostatins in bio-control fungus Purpureocillium lilacinum and their inhibition on phytophthora revealed by genome mining.</title>
        <authorList>
            <person name="Wang G."/>
            <person name="Liu Z."/>
            <person name="Lin R."/>
            <person name="Li E."/>
            <person name="Mao Z."/>
            <person name="Ling J."/>
            <person name="Yang Y."/>
            <person name="Yin W.B."/>
            <person name="Xie B."/>
        </authorList>
    </citation>
    <scope>NUCLEOTIDE SEQUENCE [LARGE SCALE GENOMIC DNA]</scope>
    <source>
        <strain evidence="2">170</strain>
    </source>
</reference>
<accession>A0A179G881</accession>
<gene>
    <name evidence="2" type="ORF">VFPPC_01603</name>
</gene>
<evidence type="ECO:0000313" key="3">
    <source>
        <dbReference type="Proteomes" id="UP000078397"/>
    </source>
</evidence>
<dbReference type="KEGG" id="pchm:VFPPC_01603"/>
<dbReference type="PROSITE" id="PS51186">
    <property type="entry name" value="GNAT"/>
    <property type="match status" value="1"/>
</dbReference>
<keyword evidence="3" id="KW-1185">Reference proteome</keyword>
<dbReference type="SUPFAM" id="SSF55729">
    <property type="entry name" value="Acyl-CoA N-acyltransferases (Nat)"/>
    <property type="match status" value="1"/>
</dbReference>
<dbReference type="Pfam" id="PF13673">
    <property type="entry name" value="Acetyltransf_10"/>
    <property type="match status" value="1"/>
</dbReference>
<dbReference type="RefSeq" id="XP_018150095.1">
    <property type="nucleotide sequence ID" value="XM_018281397.1"/>
</dbReference>
<feature type="domain" description="N-acetyltransferase" evidence="1">
    <location>
        <begin position="66"/>
        <end position="214"/>
    </location>
</feature>
<dbReference type="Proteomes" id="UP000078397">
    <property type="component" value="Unassembled WGS sequence"/>
</dbReference>
<dbReference type="PANTHER" id="PTHR42791">
    <property type="entry name" value="GNAT FAMILY ACETYLTRANSFERASE"/>
    <property type="match status" value="1"/>
</dbReference>
<dbReference type="EMBL" id="LSBJ02000001">
    <property type="protein sequence ID" value="OAQ74012.1"/>
    <property type="molecule type" value="Genomic_DNA"/>
</dbReference>
<dbReference type="Gene3D" id="3.40.630.30">
    <property type="match status" value="1"/>
</dbReference>
<protein>
    <submittedName>
        <fullName evidence="2">GNAT family acetyltransferase</fullName>
    </submittedName>
</protein>
<dbReference type="GeneID" id="28845391"/>
<dbReference type="InterPro" id="IPR000182">
    <property type="entry name" value="GNAT_dom"/>
</dbReference>
<evidence type="ECO:0000259" key="1">
    <source>
        <dbReference type="PROSITE" id="PS51186"/>
    </source>
</evidence>
<dbReference type="InterPro" id="IPR016181">
    <property type="entry name" value="Acyl_CoA_acyltransferase"/>
</dbReference>
<dbReference type="PANTHER" id="PTHR42791:SF2">
    <property type="entry name" value="N-ACETYLTRANSFERASE DOMAIN-CONTAINING PROTEIN"/>
    <property type="match status" value="1"/>
</dbReference>
<sequence>MSKPAFDIVIPLADDAAVTSDIHLRAMEENLLTHAQFPNPQAWEFFREWLTTNTREHIQHSNKGVLIARDSATGEIASFIKWLEYGSGGEVALPPPTTTVEDEWPEFCGRLILDEYTNIAADARKRVLGEKGYFHVTFLCTDPKWGGRGAASALLRELVNMAEDAGKAIILEGVMPAVPLYKRLGFEVRQELKMMLPPRGSTERTELYLEQTMVWAPPSWDNV</sequence>
<proteinExistence type="predicted"/>
<dbReference type="OrthoDB" id="61113at2759"/>
<dbReference type="AlphaFoldDB" id="A0A179G881"/>